<name>A0ACC3AI16_9EURO</name>
<evidence type="ECO:0000313" key="1">
    <source>
        <dbReference type="EMBL" id="KAJ9662933.1"/>
    </source>
</evidence>
<dbReference type="Proteomes" id="UP001172386">
    <property type="component" value="Unassembled WGS sequence"/>
</dbReference>
<sequence>MGKDEFANSTWFTSGWTLQELVVPVRVLFYNSHWKRLGCRETLSSEIASITRIDPRVLQGKLRHSDCSVAQRMAWASRRETTQTEDRAYSLLGLFSVNMSIVYGVGEVAFRRLQQEIVQRSDDQTIFAWSDNQPFKSILAPSPSCFEAFGHFDRILPTNNMSSRFQFVNLGLSIELMLLPLAMNIYLAPLWCGRHRSGSGKSRESSAGYLHFCLFLQRIEHGTKYLRVRVGGRDFAFIEEGNIARIRDMLQCKQQQLIIRQTISTPPEAMFYGFKMSFHDNRIFSSGSTPRPEDVLCIHKWEPEDPIFQIYNGSLQIAGIFRLSGISRNLYMYLGFDPSFSPLCVVTSQTPSLPHCQLNEMNNLDQMNEKEARQILDLPWLLSQINSPNQRGTIINFRGDHQGGETIICKTLSLQIRFEFRKSRSLGAMVWCVDFSQLHSSSGSPAHFDTTSTEKYQSWNNRRRDESLSSVSSGYQSDRIIDHPAQTSHLQEQSRYVQGGGLLAPPNSRAEFYQGPRVEQFRGGGYNG</sequence>
<proteinExistence type="predicted"/>
<keyword evidence="2" id="KW-1185">Reference proteome</keyword>
<protein>
    <submittedName>
        <fullName evidence="1">Uncharacterized protein</fullName>
    </submittedName>
</protein>
<accession>A0ACC3AI16</accession>
<organism evidence="1 2">
    <name type="scientific">Neophaeococcomyces mojaviensis</name>
    <dbReference type="NCBI Taxonomy" id="3383035"/>
    <lineage>
        <taxon>Eukaryota</taxon>
        <taxon>Fungi</taxon>
        <taxon>Dikarya</taxon>
        <taxon>Ascomycota</taxon>
        <taxon>Pezizomycotina</taxon>
        <taxon>Eurotiomycetes</taxon>
        <taxon>Chaetothyriomycetidae</taxon>
        <taxon>Chaetothyriales</taxon>
        <taxon>Chaetothyriales incertae sedis</taxon>
        <taxon>Neophaeococcomyces</taxon>
    </lineage>
</organism>
<reference evidence="1" key="1">
    <citation type="submission" date="2022-10" db="EMBL/GenBank/DDBJ databases">
        <title>Culturing micro-colonial fungi from biological soil crusts in the Mojave desert and describing Neophaeococcomyces mojavensis, and introducing the new genera and species Taxawa tesnikishii.</title>
        <authorList>
            <person name="Kurbessoian T."/>
            <person name="Stajich J.E."/>
        </authorList>
    </citation>
    <scope>NUCLEOTIDE SEQUENCE</scope>
    <source>
        <strain evidence="1">JES_112</strain>
    </source>
</reference>
<evidence type="ECO:0000313" key="2">
    <source>
        <dbReference type="Proteomes" id="UP001172386"/>
    </source>
</evidence>
<dbReference type="EMBL" id="JAPDRQ010000012">
    <property type="protein sequence ID" value="KAJ9662933.1"/>
    <property type="molecule type" value="Genomic_DNA"/>
</dbReference>
<gene>
    <name evidence="1" type="ORF">H2198_001161</name>
</gene>
<comment type="caution">
    <text evidence="1">The sequence shown here is derived from an EMBL/GenBank/DDBJ whole genome shotgun (WGS) entry which is preliminary data.</text>
</comment>